<feature type="region of interest" description="Disordered" evidence="1">
    <location>
        <begin position="58"/>
        <end position="186"/>
    </location>
</feature>
<keyword evidence="2" id="KW-0472">Membrane</keyword>
<evidence type="ECO:0000256" key="2">
    <source>
        <dbReference type="SAM" id="Phobius"/>
    </source>
</evidence>
<name>A0A368N4B5_9FLAO</name>
<evidence type="ECO:0000313" key="4">
    <source>
        <dbReference type="Proteomes" id="UP000252172"/>
    </source>
</evidence>
<reference evidence="3 4" key="1">
    <citation type="submission" date="2018-07" db="EMBL/GenBank/DDBJ databases">
        <title>Chryseobacterium lacus sp. nov., isolated from lake water.</title>
        <authorList>
            <person name="Li C.-M."/>
        </authorList>
    </citation>
    <scope>NUCLEOTIDE SEQUENCE [LARGE SCALE GENOMIC DNA]</scope>
    <source>
        <strain evidence="3 4">YLOS41</strain>
    </source>
</reference>
<feature type="compositionally biased region" description="Polar residues" evidence="1">
    <location>
        <begin position="72"/>
        <end position="83"/>
    </location>
</feature>
<comment type="caution">
    <text evidence="3">The sequence shown here is derived from an EMBL/GenBank/DDBJ whole genome shotgun (WGS) entry which is preliminary data.</text>
</comment>
<dbReference type="RefSeq" id="WP_114303088.1">
    <property type="nucleotide sequence ID" value="NZ_QPIE01000002.1"/>
</dbReference>
<dbReference type="AlphaFoldDB" id="A0A368N4B5"/>
<feature type="compositionally biased region" description="Polar residues" evidence="1">
    <location>
        <begin position="162"/>
        <end position="174"/>
    </location>
</feature>
<evidence type="ECO:0000256" key="1">
    <source>
        <dbReference type="SAM" id="MobiDB-lite"/>
    </source>
</evidence>
<keyword evidence="4" id="KW-1185">Reference proteome</keyword>
<dbReference type="EMBL" id="QPIE01000002">
    <property type="protein sequence ID" value="RCU44109.1"/>
    <property type="molecule type" value="Genomic_DNA"/>
</dbReference>
<accession>A0A368N4B5</accession>
<feature type="compositionally biased region" description="Polar residues" evidence="1">
    <location>
        <begin position="127"/>
        <end position="142"/>
    </location>
</feature>
<keyword evidence="2" id="KW-0812">Transmembrane</keyword>
<evidence type="ECO:0000313" key="3">
    <source>
        <dbReference type="EMBL" id="RCU44109.1"/>
    </source>
</evidence>
<gene>
    <name evidence="3" type="ORF">DQ356_03590</name>
</gene>
<dbReference type="Proteomes" id="UP000252172">
    <property type="component" value="Unassembled WGS sequence"/>
</dbReference>
<protein>
    <submittedName>
        <fullName evidence="3">Ferric siderophore ABC transporter substrate-binding protein</fullName>
    </submittedName>
</protein>
<organism evidence="3 4">
    <name type="scientific">Chryseobacterium lacus</name>
    <dbReference type="NCBI Taxonomy" id="2058346"/>
    <lineage>
        <taxon>Bacteria</taxon>
        <taxon>Pseudomonadati</taxon>
        <taxon>Bacteroidota</taxon>
        <taxon>Flavobacteriia</taxon>
        <taxon>Flavobacteriales</taxon>
        <taxon>Weeksellaceae</taxon>
        <taxon>Chryseobacterium group</taxon>
        <taxon>Chryseobacterium</taxon>
    </lineage>
</organism>
<sequence length="275" mass="28996">MYTLQHKRNEQNDRRKSAVITFVFSLLVFLGIFFYQFTRTVIPPQEITTMLINFGDLRDGDGTEEPAPQEGSFASSDKMTQPQPVAITSPAVNEKVITGNNISMTTPKTEKKENVKKAAPQPVVRNKPSSASVKSSTTTPKSQGDGKGTAAVGNLIRGRGNNAGSQGTSGTTGNAGDPLGGDGNGDSRIGIDRKLVGFIPGTMGRGGSQPSHNCEASGSITIAYVVDQAGNVTSARRSGGISDACVVSTTLAWVRQYVKAEKANTSSTGSYRITF</sequence>
<dbReference type="OrthoDB" id="1275106at2"/>
<feature type="transmembrane region" description="Helical" evidence="2">
    <location>
        <begin position="17"/>
        <end position="37"/>
    </location>
</feature>
<proteinExistence type="predicted"/>
<keyword evidence="2" id="KW-1133">Transmembrane helix</keyword>
<feature type="compositionally biased region" description="Polar residues" evidence="1">
    <location>
        <begin position="98"/>
        <end position="107"/>
    </location>
</feature>